<dbReference type="PROSITE" id="PS51747">
    <property type="entry name" value="CYT_DCMP_DEAMINASES_2"/>
    <property type="match status" value="1"/>
</dbReference>
<dbReference type="EMBL" id="DYDO01000012">
    <property type="protein sequence ID" value="DBA15525.1"/>
    <property type="molecule type" value="Genomic_DNA"/>
</dbReference>
<keyword evidence="2" id="KW-0819">tRNA processing</keyword>
<dbReference type="AlphaFoldDB" id="A0AAV2ZV87"/>
<dbReference type="InterPro" id="IPR016193">
    <property type="entry name" value="Cytidine_deaminase-like"/>
</dbReference>
<comment type="caution">
    <text evidence="6">The sequence shown here is derived from an EMBL/GenBank/DDBJ whole genome shotgun (WGS) entry which is preliminary data.</text>
</comment>
<comment type="similarity">
    <text evidence="3">Belongs to the cytidine and deoxycytidylate deaminase family. ADAT3 subfamily.</text>
</comment>
<sequence>MAPSADNDAHTSQWSLTPVLSPEEEQELKEYTSGNINPPLCLYFAAPIIDKKQISRLTQILSLQYPLPDCMKHLKRVRAQQTRLEMLLRPASLEEKMTFSKDSGADCTENAGICRSENIRKDDDTSQVPSLTDIFKDGAIDLSGLGDPFVVSVPMRSARNRKEQQVWAGIWPSTYHEKPKTVNLEEASHGGVSDEEKLRIGAHMRRAIEAAQLNQARGGKGIGAVVVDQESGKVLAVGTDRSGEKRELLLHACMVVIDMVARQQGGGAYECLAGLENEQQPKMHSVTKDDEKQIGDEKENRKRTKESSEHCTGELPYLCTGYEVYVTHEPCIMCSMALLHSRVSCVYYGCCSPGGALGTFYRLHCHPGLNHKFLVFRGVMENECKALDVGQEV</sequence>
<comment type="cofactor">
    <cofactor evidence="1">
        <name>Zn(2+)</name>
        <dbReference type="ChEBI" id="CHEBI:29105"/>
    </cofactor>
</comment>
<evidence type="ECO:0000256" key="1">
    <source>
        <dbReference type="ARBA" id="ARBA00001947"/>
    </source>
</evidence>
<proteinExistence type="inferred from homology"/>
<accession>A0AAV2ZV87</accession>
<dbReference type="GO" id="GO:0008033">
    <property type="term" value="P:tRNA processing"/>
    <property type="evidence" value="ECO:0007669"/>
    <property type="project" value="UniProtKB-KW"/>
</dbReference>
<name>A0AAV2ZV87_PYXAD</name>
<dbReference type="GO" id="GO:0005737">
    <property type="term" value="C:cytoplasm"/>
    <property type="evidence" value="ECO:0007669"/>
    <property type="project" value="TreeGrafter"/>
</dbReference>
<feature type="compositionally biased region" description="Basic and acidic residues" evidence="4">
    <location>
        <begin position="286"/>
        <end position="307"/>
    </location>
</feature>
<feature type="region of interest" description="Disordered" evidence="4">
    <location>
        <begin position="280"/>
        <end position="307"/>
    </location>
</feature>
<organism evidence="6 7">
    <name type="scientific">Pyxicephalus adspersus</name>
    <name type="common">African bullfrog</name>
    <dbReference type="NCBI Taxonomy" id="30357"/>
    <lineage>
        <taxon>Eukaryota</taxon>
        <taxon>Metazoa</taxon>
        <taxon>Chordata</taxon>
        <taxon>Craniata</taxon>
        <taxon>Vertebrata</taxon>
        <taxon>Euteleostomi</taxon>
        <taxon>Amphibia</taxon>
        <taxon>Batrachia</taxon>
        <taxon>Anura</taxon>
        <taxon>Neobatrachia</taxon>
        <taxon>Ranoidea</taxon>
        <taxon>Pyxicephalidae</taxon>
        <taxon>Pyxicephalinae</taxon>
        <taxon>Pyxicephalus</taxon>
    </lineage>
</organism>
<evidence type="ECO:0000256" key="4">
    <source>
        <dbReference type="SAM" id="MobiDB-lite"/>
    </source>
</evidence>
<dbReference type="GO" id="GO:0052717">
    <property type="term" value="F:tRNA-specific adenosine-34 deaminase activity"/>
    <property type="evidence" value="ECO:0007669"/>
    <property type="project" value="TreeGrafter"/>
</dbReference>
<feature type="domain" description="CMP/dCMP-type deaminase" evidence="5">
    <location>
        <begin position="198"/>
        <end position="376"/>
    </location>
</feature>
<dbReference type="SUPFAM" id="SSF53927">
    <property type="entry name" value="Cytidine deaminase-like"/>
    <property type="match status" value="1"/>
</dbReference>
<dbReference type="Pfam" id="PF00383">
    <property type="entry name" value="dCMP_cyt_deam_1"/>
    <property type="match status" value="1"/>
</dbReference>
<evidence type="ECO:0000259" key="5">
    <source>
        <dbReference type="PROSITE" id="PS51747"/>
    </source>
</evidence>
<feature type="region of interest" description="Disordered" evidence="4">
    <location>
        <begin position="1"/>
        <end position="30"/>
    </location>
</feature>
<evidence type="ECO:0000256" key="2">
    <source>
        <dbReference type="ARBA" id="ARBA00022694"/>
    </source>
</evidence>
<evidence type="ECO:0000313" key="7">
    <source>
        <dbReference type="Proteomes" id="UP001181693"/>
    </source>
</evidence>
<reference evidence="6" key="1">
    <citation type="thesis" date="2020" institute="ProQuest LLC" country="789 East Eisenhower Parkway, Ann Arbor, MI, USA">
        <title>Comparative Genomics and Chromosome Evolution.</title>
        <authorList>
            <person name="Mudd A.B."/>
        </authorList>
    </citation>
    <scope>NUCLEOTIDE SEQUENCE</scope>
    <source>
        <strain evidence="6">1538</strain>
        <tissue evidence="6">Blood</tissue>
    </source>
</reference>
<dbReference type="Gene3D" id="3.40.140.10">
    <property type="entry name" value="Cytidine Deaminase, domain 2"/>
    <property type="match status" value="1"/>
</dbReference>
<dbReference type="InterPro" id="IPR002125">
    <property type="entry name" value="CMP_dCMP_dom"/>
</dbReference>
<evidence type="ECO:0000313" key="6">
    <source>
        <dbReference type="EMBL" id="DBA15525.1"/>
    </source>
</evidence>
<dbReference type="Proteomes" id="UP001181693">
    <property type="component" value="Unassembled WGS sequence"/>
</dbReference>
<dbReference type="CDD" id="cd01285">
    <property type="entry name" value="nucleoside_deaminase"/>
    <property type="match status" value="1"/>
</dbReference>
<evidence type="ECO:0000256" key="3">
    <source>
        <dbReference type="ARBA" id="ARBA00038160"/>
    </source>
</evidence>
<dbReference type="GO" id="GO:0005634">
    <property type="term" value="C:nucleus"/>
    <property type="evidence" value="ECO:0007669"/>
    <property type="project" value="TreeGrafter"/>
</dbReference>
<dbReference type="PANTHER" id="PTHR11079:SF156">
    <property type="entry name" value="INACTIVE TRNA-SPECIFIC ADENOSINE DEAMINASE-LIKE PROTEIN 3-RELATED"/>
    <property type="match status" value="1"/>
</dbReference>
<keyword evidence="7" id="KW-1185">Reference proteome</keyword>
<gene>
    <name evidence="6" type="ORF">GDO54_004724</name>
</gene>
<protein>
    <recommendedName>
        <fullName evidence="5">CMP/dCMP-type deaminase domain-containing protein</fullName>
    </recommendedName>
</protein>
<dbReference type="PANTHER" id="PTHR11079">
    <property type="entry name" value="CYTOSINE DEAMINASE FAMILY MEMBER"/>
    <property type="match status" value="1"/>
</dbReference>